<name>A0ACC0LRT1_RHOML</name>
<evidence type="ECO:0000313" key="1">
    <source>
        <dbReference type="EMBL" id="KAI8531039.1"/>
    </source>
</evidence>
<reference evidence="1" key="1">
    <citation type="submission" date="2022-02" db="EMBL/GenBank/DDBJ databases">
        <title>Plant Genome Project.</title>
        <authorList>
            <person name="Zhang R.-G."/>
        </authorList>
    </citation>
    <scope>NUCLEOTIDE SEQUENCE</scope>
    <source>
        <strain evidence="1">AT1</strain>
    </source>
</reference>
<dbReference type="Proteomes" id="UP001062846">
    <property type="component" value="Chromosome 11"/>
</dbReference>
<comment type="caution">
    <text evidence="1">The sequence shown here is derived from an EMBL/GenBank/DDBJ whole genome shotgun (WGS) entry which is preliminary data.</text>
</comment>
<accession>A0ACC0LRT1</accession>
<gene>
    <name evidence="1" type="ORF">RHMOL_Rhmol11G0106800</name>
</gene>
<keyword evidence="2" id="KW-1185">Reference proteome</keyword>
<proteinExistence type="predicted"/>
<protein>
    <submittedName>
        <fullName evidence="1">Uncharacterized protein</fullName>
    </submittedName>
</protein>
<sequence length="158" mass="17830">MHNFEISFSICVLFFAKTEPIGQLTYLGRRNDRESNTLCLEPPQLEILSSHDLRLHQEQQQWIKSRFLTEEPLIRNPGVLPSKMLRCVRRQRRQRSSLPLRLRQIQILTRGDVVGDHGLTDLRRRGGGGGPGVVVATRHSRRGDDGDAVVGAAQSVEG</sequence>
<organism evidence="1 2">
    <name type="scientific">Rhododendron molle</name>
    <name type="common">Chinese azalea</name>
    <name type="synonym">Azalea mollis</name>
    <dbReference type="NCBI Taxonomy" id="49168"/>
    <lineage>
        <taxon>Eukaryota</taxon>
        <taxon>Viridiplantae</taxon>
        <taxon>Streptophyta</taxon>
        <taxon>Embryophyta</taxon>
        <taxon>Tracheophyta</taxon>
        <taxon>Spermatophyta</taxon>
        <taxon>Magnoliopsida</taxon>
        <taxon>eudicotyledons</taxon>
        <taxon>Gunneridae</taxon>
        <taxon>Pentapetalae</taxon>
        <taxon>asterids</taxon>
        <taxon>Ericales</taxon>
        <taxon>Ericaceae</taxon>
        <taxon>Ericoideae</taxon>
        <taxon>Rhodoreae</taxon>
        <taxon>Rhododendron</taxon>
    </lineage>
</organism>
<dbReference type="EMBL" id="CM046398">
    <property type="protein sequence ID" value="KAI8531039.1"/>
    <property type="molecule type" value="Genomic_DNA"/>
</dbReference>
<evidence type="ECO:0000313" key="2">
    <source>
        <dbReference type="Proteomes" id="UP001062846"/>
    </source>
</evidence>